<dbReference type="STRING" id="1280946.HY29_04050"/>
<comment type="caution">
    <text evidence="8">The sequence shown here is derived from an EMBL/GenBank/DDBJ whole genome shotgun (WGS) entry which is preliminary data.</text>
</comment>
<dbReference type="EMBL" id="AWFF01000054">
    <property type="protein sequence ID" value="KCZ53404.1"/>
    <property type="molecule type" value="Genomic_DNA"/>
</dbReference>
<evidence type="ECO:0000256" key="6">
    <source>
        <dbReference type="PROSITE-ProRule" id="PRU00169"/>
    </source>
</evidence>
<gene>
    <name evidence="8" type="ORF">HY29_04050</name>
</gene>
<dbReference type="PATRIC" id="fig|1280946.3.peg.2719"/>
<evidence type="ECO:0000313" key="9">
    <source>
        <dbReference type="Proteomes" id="UP000027037"/>
    </source>
</evidence>
<accession>A0A062U9X2</accession>
<evidence type="ECO:0000259" key="7">
    <source>
        <dbReference type="PROSITE" id="PS50110"/>
    </source>
</evidence>
<proteinExistence type="predicted"/>
<dbReference type="FunFam" id="3.40.50.2300:FF:000001">
    <property type="entry name" value="DNA-binding response regulator PhoB"/>
    <property type="match status" value="1"/>
</dbReference>
<evidence type="ECO:0000256" key="5">
    <source>
        <dbReference type="ARBA" id="ARBA00023163"/>
    </source>
</evidence>
<keyword evidence="5" id="KW-0804">Transcription</keyword>
<dbReference type="OrthoDB" id="9801602at2"/>
<dbReference type="GO" id="GO:0000160">
    <property type="term" value="P:phosphorelay signal transduction system"/>
    <property type="evidence" value="ECO:0007669"/>
    <property type="project" value="UniProtKB-KW"/>
</dbReference>
<organism evidence="8 9">
    <name type="scientific">Hyphomonas beringensis</name>
    <dbReference type="NCBI Taxonomy" id="1280946"/>
    <lineage>
        <taxon>Bacteria</taxon>
        <taxon>Pseudomonadati</taxon>
        <taxon>Pseudomonadota</taxon>
        <taxon>Alphaproteobacteria</taxon>
        <taxon>Hyphomonadales</taxon>
        <taxon>Hyphomonadaceae</taxon>
        <taxon>Hyphomonas</taxon>
    </lineage>
</organism>
<keyword evidence="2" id="KW-0902">Two-component regulatory system</keyword>
<dbReference type="SMART" id="SM00448">
    <property type="entry name" value="REC"/>
    <property type="match status" value="1"/>
</dbReference>
<dbReference type="PANTHER" id="PTHR44591">
    <property type="entry name" value="STRESS RESPONSE REGULATOR PROTEIN 1"/>
    <property type="match status" value="1"/>
</dbReference>
<dbReference type="InterPro" id="IPR001789">
    <property type="entry name" value="Sig_transdc_resp-reg_receiver"/>
</dbReference>
<dbReference type="eggNOG" id="COG0745">
    <property type="taxonomic scope" value="Bacteria"/>
</dbReference>
<dbReference type="GO" id="GO:0003677">
    <property type="term" value="F:DNA binding"/>
    <property type="evidence" value="ECO:0007669"/>
    <property type="project" value="UniProtKB-KW"/>
</dbReference>
<dbReference type="Gene3D" id="3.40.50.2300">
    <property type="match status" value="1"/>
</dbReference>
<keyword evidence="3" id="KW-0805">Transcription regulation</keyword>
<keyword evidence="9" id="KW-1185">Reference proteome</keyword>
<dbReference type="RefSeq" id="WP_051601530.1">
    <property type="nucleotide sequence ID" value="NZ_AWFF01000054.1"/>
</dbReference>
<dbReference type="SUPFAM" id="SSF52172">
    <property type="entry name" value="CheY-like"/>
    <property type="match status" value="1"/>
</dbReference>
<dbReference type="Pfam" id="PF00072">
    <property type="entry name" value="Response_reg"/>
    <property type="match status" value="1"/>
</dbReference>
<dbReference type="InterPro" id="IPR050595">
    <property type="entry name" value="Bact_response_regulator"/>
</dbReference>
<evidence type="ECO:0000256" key="4">
    <source>
        <dbReference type="ARBA" id="ARBA00023125"/>
    </source>
</evidence>
<dbReference type="Proteomes" id="UP000027037">
    <property type="component" value="Unassembled WGS sequence"/>
</dbReference>
<reference evidence="8 9" key="1">
    <citation type="journal article" date="2014" name="Antonie Van Leeuwenhoek">
        <title>Hyphomonas beringensis sp. nov. and Hyphomonas chukchiensis sp. nov., isolated from surface seawater of the Bering Sea and Chukchi Sea.</title>
        <authorList>
            <person name="Li C."/>
            <person name="Lai Q."/>
            <person name="Li G."/>
            <person name="Dong C."/>
            <person name="Wang J."/>
            <person name="Liao Y."/>
            <person name="Shao Z."/>
        </authorList>
    </citation>
    <scope>NUCLEOTIDE SEQUENCE [LARGE SCALE GENOMIC DNA]</scope>
    <source>
        <strain evidence="8 9">25B14_1</strain>
    </source>
</reference>
<dbReference type="InterPro" id="IPR011006">
    <property type="entry name" value="CheY-like_superfamily"/>
</dbReference>
<feature type="domain" description="Response regulatory" evidence="7">
    <location>
        <begin position="5"/>
        <end position="121"/>
    </location>
</feature>
<keyword evidence="4" id="KW-0238">DNA-binding</keyword>
<feature type="modified residue" description="4-aspartylphosphate" evidence="6">
    <location>
        <position position="54"/>
    </location>
</feature>
<dbReference type="AlphaFoldDB" id="A0A062U9X2"/>
<evidence type="ECO:0000313" key="8">
    <source>
        <dbReference type="EMBL" id="KCZ53404.1"/>
    </source>
</evidence>
<dbReference type="PROSITE" id="PS50110">
    <property type="entry name" value="RESPONSE_REGULATORY"/>
    <property type="match status" value="1"/>
</dbReference>
<protein>
    <recommendedName>
        <fullName evidence="7">Response regulatory domain-containing protein</fullName>
    </recommendedName>
</protein>
<dbReference type="PANTHER" id="PTHR44591:SF14">
    <property type="entry name" value="PROTEIN PILG"/>
    <property type="match status" value="1"/>
</dbReference>
<evidence type="ECO:0000256" key="3">
    <source>
        <dbReference type="ARBA" id="ARBA00023015"/>
    </source>
</evidence>
<keyword evidence="1 6" id="KW-0597">Phosphoprotein</keyword>
<evidence type="ECO:0000256" key="2">
    <source>
        <dbReference type="ARBA" id="ARBA00023012"/>
    </source>
</evidence>
<evidence type="ECO:0000256" key="1">
    <source>
        <dbReference type="ARBA" id="ARBA00022553"/>
    </source>
</evidence>
<sequence length="132" mass="14560">MQKQKILVVDDDAMLRTLLTFKLSAEKYSVLEAPDGQQGLELARKELPDLIVLDSMMPVLDGTGTIKQLKSDPDLKSIPVIMLTARREESDVSEAMSLGAADFINKPFNPDALVQRIKRHLDLPTSGLQSAL</sequence>
<name>A0A062U9X2_9PROT</name>